<keyword evidence="1" id="KW-0472">Membrane</keyword>
<name>A0A7S2JPU1_9EUKA</name>
<reference evidence="2" key="1">
    <citation type="submission" date="2021-01" db="EMBL/GenBank/DDBJ databases">
        <authorList>
            <person name="Corre E."/>
            <person name="Pelletier E."/>
            <person name="Niang G."/>
            <person name="Scheremetjew M."/>
            <person name="Finn R."/>
            <person name="Kale V."/>
            <person name="Holt S."/>
            <person name="Cochrane G."/>
            <person name="Meng A."/>
            <person name="Brown T."/>
            <person name="Cohen L."/>
        </authorList>
    </citation>
    <scope>NUCLEOTIDE SEQUENCE</scope>
    <source>
        <strain evidence="2">SAG4.97</strain>
    </source>
</reference>
<organism evidence="2">
    <name type="scientific">Cyanoptyche gloeocystis</name>
    <dbReference type="NCBI Taxonomy" id="77922"/>
    <lineage>
        <taxon>Eukaryota</taxon>
        <taxon>Glaucocystophyceae</taxon>
        <taxon>Glaucocystophyceae incertae sedis</taxon>
        <taxon>Cyanoptyche</taxon>
    </lineage>
</organism>
<feature type="transmembrane region" description="Helical" evidence="1">
    <location>
        <begin position="118"/>
        <end position="140"/>
    </location>
</feature>
<sequence length="156" mass="17526">MRLRSTASLKADSMSLVTAPPLLVLLSHKHDVQRRGVVVQQLLPDSAENLPLALEMGMEFPLFYSGVRLHISQVMQLPLHNSFDDAAPLLRSLFRIEPDSAVITRSFAVRAGRAQKSLFAWTSTVLAKRLLLLVPIIYFIHQAEGARSWLRRCDPL</sequence>
<proteinExistence type="predicted"/>
<evidence type="ECO:0000313" key="2">
    <source>
        <dbReference type="EMBL" id="CAD9553389.1"/>
    </source>
</evidence>
<keyword evidence="1" id="KW-0812">Transmembrane</keyword>
<gene>
    <name evidence="2" type="ORF">CGLO1086_LOCUS1143</name>
</gene>
<evidence type="ECO:0000256" key="1">
    <source>
        <dbReference type="SAM" id="Phobius"/>
    </source>
</evidence>
<protein>
    <submittedName>
        <fullName evidence="2">Uncharacterized protein</fullName>
    </submittedName>
</protein>
<accession>A0A7S2JPU1</accession>
<dbReference type="EMBL" id="HBGX01002644">
    <property type="protein sequence ID" value="CAD9553389.1"/>
    <property type="molecule type" value="Transcribed_RNA"/>
</dbReference>
<keyword evidence="1" id="KW-1133">Transmembrane helix</keyword>
<dbReference type="AlphaFoldDB" id="A0A7S2JPU1"/>